<reference evidence="2" key="1">
    <citation type="journal article" date="2010" name="Nat. Biotechnol.">
        <title>Draft genome sequence of the oilseed species Ricinus communis.</title>
        <authorList>
            <person name="Chan A.P."/>
            <person name="Crabtree J."/>
            <person name="Zhao Q."/>
            <person name="Lorenzi H."/>
            <person name="Orvis J."/>
            <person name="Puiu D."/>
            <person name="Melake-Berhan A."/>
            <person name="Jones K.M."/>
            <person name="Redman J."/>
            <person name="Chen G."/>
            <person name="Cahoon E.B."/>
            <person name="Gedil M."/>
            <person name="Stanke M."/>
            <person name="Haas B.J."/>
            <person name="Wortman J.R."/>
            <person name="Fraser-Liggett C.M."/>
            <person name="Ravel J."/>
            <person name="Rabinowicz P.D."/>
        </authorList>
    </citation>
    <scope>NUCLEOTIDE SEQUENCE [LARGE SCALE GENOMIC DNA]</scope>
    <source>
        <strain evidence="2">cv. Hale</strain>
    </source>
</reference>
<organism evidence="1 2">
    <name type="scientific">Ricinus communis</name>
    <name type="common">Castor bean</name>
    <dbReference type="NCBI Taxonomy" id="3988"/>
    <lineage>
        <taxon>Eukaryota</taxon>
        <taxon>Viridiplantae</taxon>
        <taxon>Streptophyta</taxon>
        <taxon>Embryophyta</taxon>
        <taxon>Tracheophyta</taxon>
        <taxon>Spermatophyta</taxon>
        <taxon>Magnoliopsida</taxon>
        <taxon>eudicotyledons</taxon>
        <taxon>Gunneridae</taxon>
        <taxon>Pentapetalae</taxon>
        <taxon>rosids</taxon>
        <taxon>fabids</taxon>
        <taxon>Malpighiales</taxon>
        <taxon>Euphorbiaceae</taxon>
        <taxon>Acalyphoideae</taxon>
        <taxon>Acalypheae</taxon>
        <taxon>Ricinus</taxon>
    </lineage>
</organism>
<dbReference type="Proteomes" id="UP000008311">
    <property type="component" value="Unassembled WGS sequence"/>
</dbReference>
<name>B9RZJ2_RICCO</name>
<gene>
    <name evidence="1" type="ORF">RCOM_0939930</name>
</gene>
<accession>B9RZJ2</accession>
<keyword evidence="2" id="KW-1185">Reference proteome</keyword>
<dbReference type="InParanoid" id="B9RZJ2"/>
<evidence type="ECO:0000313" key="1">
    <source>
        <dbReference type="EMBL" id="EEF43372.1"/>
    </source>
</evidence>
<dbReference type="AlphaFoldDB" id="B9RZJ2"/>
<dbReference type="EMBL" id="EQ973834">
    <property type="protein sequence ID" value="EEF43372.1"/>
    <property type="molecule type" value="Genomic_DNA"/>
</dbReference>
<sequence>MLVEKGRQCRALYDDLPMPFDRFDFIDFHIVRSRVGDKTYLTDVLGQLISFRDLDEANIMESSCQ</sequence>
<protein>
    <submittedName>
        <fullName evidence="1">Uncharacterized protein</fullName>
    </submittedName>
</protein>
<proteinExistence type="predicted"/>
<evidence type="ECO:0000313" key="2">
    <source>
        <dbReference type="Proteomes" id="UP000008311"/>
    </source>
</evidence>